<keyword evidence="3" id="KW-1185">Reference proteome</keyword>
<evidence type="ECO:0000313" key="2">
    <source>
        <dbReference type="EMBL" id="CZT48332.1"/>
    </source>
</evidence>
<evidence type="ECO:0000256" key="1">
    <source>
        <dbReference type="SAM" id="MobiDB-lite"/>
    </source>
</evidence>
<evidence type="ECO:0000313" key="3">
    <source>
        <dbReference type="Proteomes" id="UP000177625"/>
    </source>
</evidence>
<dbReference type="Proteomes" id="UP000177625">
    <property type="component" value="Unassembled WGS sequence"/>
</dbReference>
<gene>
    <name evidence="2" type="ORF">RSE6_09009</name>
</gene>
<name>A0A1E1MGU8_RHYSE</name>
<accession>A0A1E1MGU8</accession>
<proteinExistence type="predicted"/>
<dbReference type="AlphaFoldDB" id="A0A1E1MGU8"/>
<protein>
    <submittedName>
        <fullName evidence="2">Uncharacterized protein</fullName>
    </submittedName>
</protein>
<feature type="region of interest" description="Disordered" evidence="1">
    <location>
        <begin position="1"/>
        <end position="22"/>
    </location>
</feature>
<reference evidence="3" key="1">
    <citation type="submission" date="2016-03" db="EMBL/GenBank/DDBJ databases">
        <authorList>
            <person name="Guldener U."/>
        </authorList>
    </citation>
    <scope>NUCLEOTIDE SEQUENCE [LARGE SCALE GENOMIC DNA]</scope>
</reference>
<dbReference type="EMBL" id="FJVC01000330">
    <property type="protein sequence ID" value="CZT48332.1"/>
    <property type="molecule type" value="Genomic_DNA"/>
</dbReference>
<organism evidence="2 3">
    <name type="scientific">Rhynchosporium secalis</name>
    <name type="common">Barley scald fungus</name>
    <dbReference type="NCBI Taxonomy" id="38038"/>
    <lineage>
        <taxon>Eukaryota</taxon>
        <taxon>Fungi</taxon>
        <taxon>Dikarya</taxon>
        <taxon>Ascomycota</taxon>
        <taxon>Pezizomycotina</taxon>
        <taxon>Leotiomycetes</taxon>
        <taxon>Helotiales</taxon>
        <taxon>Ploettnerulaceae</taxon>
        <taxon>Rhynchosporium</taxon>
    </lineage>
</organism>
<sequence length="116" mass="12723">MWALTIPESESESESESDSVIARKMSTEARREKDVYLLCSPTTALCPYGLPTTYLLPYSYSYLQSTTSSPGSPEVGWPGAVLEALGVVEPGRTCHILYIHAHAHALSHAVSRSHTW</sequence>